<evidence type="ECO:0000256" key="3">
    <source>
        <dbReference type="HAMAP-Rule" id="MF_00535"/>
    </source>
</evidence>
<evidence type="ECO:0000256" key="1">
    <source>
        <dbReference type="ARBA" id="ARBA00003561"/>
    </source>
</evidence>
<dbReference type="CDD" id="cd00559">
    <property type="entry name" value="Cyanase_C"/>
    <property type="match status" value="1"/>
</dbReference>
<comment type="function">
    <text evidence="1 3">Catalyzes the reaction of cyanate with bicarbonate to produce ammonia and carbon dioxide.</text>
</comment>
<dbReference type="PIRSF" id="PIRSF001263">
    <property type="entry name" value="Cyanate_hydratas"/>
    <property type="match status" value="1"/>
</dbReference>
<dbReference type="SMART" id="SM01116">
    <property type="entry name" value="Cyanate_lyase"/>
    <property type="match status" value="1"/>
</dbReference>
<reference evidence="6" key="1">
    <citation type="journal article" date="2019" name="Int. J. Syst. Evol. Microbiol.">
        <title>The Global Catalogue of Microorganisms (GCM) 10K type strain sequencing project: providing services to taxonomists for standard genome sequencing and annotation.</title>
        <authorList>
            <consortium name="The Broad Institute Genomics Platform"/>
            <consortium name="The Broad Institute Genome Sequencing Center for Infectious Disease"/>
            <person name="Wu L."/>
            <person name="Ma J."/>
        </authorList>
    </citation>
    <scope>NUCLEOTIDE SEQUENCE [LARGE SCALE GENOMIC DNA]</scope>
    <source>
        <strain evidence="6">KCTC 32998</strain>
    </source>
</reference>
<dbReference type="EMBL" id="BMZI01000004">
    <property type="protein sequence ID" value="GHB21681.1"/>
    <property type="molecule type" value="Genomic_DNA"/>
</dbReference>
<dbReference type="InterPro" id="IPR036581">
    <property type="entry name" value="Cyanate_lyase_C_sf"/>
</dbReference>
<name>A0ABQ3E5E3_9GAMM</name>
<protein>
    <recommendedName>
        <fullName evidence="3">Cyanate hydratase</fullName>
        <shortName evidence="3">Cyanase</shortName>
        <ecNumber evidence="3">4.2.1.104</ecNumber>
    </recommendedName>
    <alternativeName>
        <fullName evidence="3">Cyanate hydrolase</fullName>
    </alternativeName>
    <alternativeName>
        <fullName evidence="3">Cyanate lyase</fullName>
    </alternativeName>
</protein>
<comment type="caution">
    <text evidence="5">The sequence shown here is derived from an EMBL/GenBank/DDBJ whole genome shotgun (WGS) entry which is preliminary data.</text>
</comment>
<evidence type="ECO:0000259" key="4">
    <source>
        <dbReference type="SMART" id="SM01116"/>
    </source>
</evidence>
<evidence type="ECO:0000313" key="5">
    <source>
        <dbReference type="EMBL" id="GHB21681.1"/>
    </source>
</evidence>
<evidence type="ECO:0000313" key="6">
    <source>
        <dbReference type="Proteomes" id="UP000646745"/>
    </source>
</evidence>
<dbReference type="NCBIfam" id="NF002773">
    <property type="entry name" value="PRK02866.1"/>
    <property type="match status" value="1"/>
</dbReference>
<dbReference type="PANTHER" id="PTHR34186">
    <property type="entry name" value="CYANATE HYDRATASE"/>
    <property type="match status" value="1"/>
</dbReference>
<dbReference type="PRINTS" id="PR01693">
    <property type="entry name" value="CYANASE"/>
</dbReference>
<dbReference type="InterPro" id="IPR008076">
    <property type="entry name" value="Cyanase"/>
</dbReference>
<gene>
    <name evidence="3 5" type="primary">cynS</name>
    <name evidence="5" type="ORF">GCM10009038_20690</name>
</gene>
<comment type="similarity">
    <text evidence="3">Belongs to the cyanase family.</text>
</comment>
<feature type="active site" evidence="3">
    <location>
        <position position="113"/>
    </location>
</feature>
<evidence type="ECO:0000256" key="2">
    <source>
        <dbReference type="ARBA" id="ARBA00023239"/>
    </source>
</evidence>
<dbReference type="Proteomes" id="UP000646745">
    <property type="component" value="Unassembled WGS sequence"/>
</dbReference>
<organism evidence="5 6">
    <name type="scientific">Salinicola rhizosphaerae</name>
    <dbReference type="NCBI Taxonomy" id="1443141"/>
    <lineage>
        <taxon>Bacteria</taxon>
        <taxon>Pseudomonadati</taxon>
        <taxon>Pseudomonadota</taxon>
        <taxon>Gammaproteobacteria</taxon>
        <taxon>Oceanospirillales</taxon>
        <taxon>Halomonadaceae</taxon>
        <taxon>Salinicola</taxon>
    </lineage>
</organism>
<accession>A0ABQ3E5E3</accession>
<dbReference type="PANTHER" id="PTHR34186:SF2">
    <property type="entry name" value="CYANATE HYDRATASE"/>
    <property type="match status" value="1"/>
</dbReference>
<dbReference type="InterPro" id="IPR010982">
    <property type="entry name" value="Lambda_DNA-bd_dom_sf"/>
</dbReference>
<feature type="active site" evidence="3">
    <location>
        <position position="87"/>
    </location>
</feature>
<dbReference type="Pfam" id="PF02560">
    <property type="entry name" value="Cyanate_lyase"/>
    <property type="match status" value="1"/>
</dbReference>
<dbReference type="SUPFAM" id="SSF47413">
    <property type="entry name" value="lambda repressor-like DNA-binding domains"/>
    <property type="match status" value="1"/>
</dbReference>
<dbReference type="HAMAP" id="MF_00535">
    <property type="entry name" value="Cyanate_hydrat"/>
    <property type="match status" value="1"/>
</dbReference>
<feature type="active site" evidence="3">
    <location>
        <position position="90"/>
    </location>
</feature>
<proteinExistence type="inferred from homology"/>
<comment type="catalytic activity">
    <reaction evidence="3">
        <text>cyanate + hydrogencarbonate + 3 H(+) = NH4(+) + 2 CO2</text>
        <dbReference type="Rhea" id="RHEA:11120"/>
        <dbReference type="ChEBI" id="CHEBI:15378"/>
        <dbReference type="ChEBI" id="CHEBI:16526"/>
        <dbReference type="ChEBI" id="CHEBI:17544"/>
        <dbReference type="ChEBI" id="CHEBI:28938"/>
        <dbReference type="ChEBI" id="CHEBI:29195"/>
        <dbReference type="EC" id="4.2.1.104"/>
    </reaction>
</comment>
<keyword evidence="6" id="KW-1185">Reference proteome</keyword>
<dbReference type="SUPFAM" id="SSF55234">
    <property type="entry name" value="Cyanase C-terminal domain"/>
    <property type="match status" value="1"/>
</dbReference>
<dbReference type="InterPro" id="IPR048564">
    <property type="entry name" value="CYNS_N"/>
</dbReference>
<dbReference type="InterPro" id="IPR003712">
    <property type="entry name" value="Cyanate_lyase_C"/>
</dbReference>
<dbReference type="Gene3D" id="3.30.1160.10">
    <property type="entry name" value="Cyanate lyase, C-terminal domain"/>
    <property type="match status" value="1"/>
</dbReference>
<sequence length="146" mass="16116">MDKLEMHHTLMAAKARKGLSWEDLGRATGHSPVWVASACYGMNSAPPEAARKLTEALGLDDDVIAALMAFPTKQWDGAIPQDPLIYRLYEIVGVYGPTLKDVIQEKFGDGIMSAIDFAMDVECEENPHGDRVVVTMSGKFLPYKSW</sequence>
<dbReference type="NCBIfam" id="TIGR00673">
    <property type="entry name" value="cynS"/>
    <property type="match status" value="1"/>
</dbReference>
<dbReference type="Gene3D" id="1.10.260.40">
    <property type="entry name" value="lambda repressor-like DNA-binding domains"/>
    <property type="match status" value="1"/>
</dbReference>
<dbReference type="RefSeq" id="WP_189444601.1">
    <property type="nucleotide sequence ID" value="NZ_BMZI01000004.1"/>
</dbReference>
<dbReference type="Pfam" id="PF21291">
    <property type="entry name" value="CYNS_N"/>
    <property type="match status" value="1"/>
</dbReference>
<dbReference type="EC" id="4.2.1.104" evidence="3"/>
<keyword evidence="2 3" id="KW-0456">Lyase</keyword>
<feature type="domain" description="Cyanate lyase C-terminal" evidence="4">
    <location>
        <begin position="74"/>
        <end position="146"/>
    </location>
</feature>